<dbReference type="InterPro" id="IPR025495">
    <property type="entry name" value="DUF4386"/>
</dbReference>
<feature type="transmembrane region" description="Helical" evidence="1">
    <location>
        <begin position="89"/>
        <end position="109"/>
    </location>
</feature>
<protein>
    <submittedName>
        <fullName evidence="2">DUF4386 domain-containing protein</fullName>
    </submittedName>
</protein>
<evidence type="ECO:0000313" key="2">
    <source>
        <dbReference type="EMBL" id="MFD1095586.1"/>
    </source>
</evidence>
<keyword evidence="1" id="KW-1133">Transmembrane helix</keyword>
<dbReference type="Proteomes" id="UP001597131">
    <property type="component" value="Unassembled WGS sequence"/>
</dbReference>
<comment type="caution">
    <text evidence="2">The sequence shown here is derived from an EMBL/GenBank/DDBJ whole genome shotgun (WGS) entry which is preliminary data.</text>
</comment>
<feature type="transmembrane region" description="Helical" evidence="1">
    <location>
        <begin position="147"/>
        <end position="167"/>
    </location>
</feature>
<feature type="transmembrane region" description="Helical" evidence="1">
    <location>
        <begin position="45"/>
        <end position="69"/>
    </location>
</feature>
<keyword evidence="3" id="KW-1185">Reference proteome</keyword>
<proteinExistence type="predicted"/>
<feature type="transmembrane region" description="Helical" evidence="1">
    <location>
        <begin position="121"/>
        <end position="140"/>
    </location>
</feature>
<gene>
    <name evidence="2" type="ORF">ACFQ3Q_07500</name>
</gene>
<sequence length="209" mass="23377">MKSRSLSVIAGSSYLIIFFLAIFANFFVLESILENPLKTVQEDQLLVRFGILAFILTVVFDVVVAWALFELYKEHPLSRLSTFFRIMHAAIMGVGVAALPLLFSLNTPLEILQQVENFNTIWLTGLFFFGIHLILLAKILGKPKWIAIFLIIAGIMYMADTAAHFLVANYEAYAPLFLALVAVPSIIGEMSLTVWLLTKGGRNNTNFTN</sequence>
<name>A0ABW3NT57_9FLAO</name>
<reference evidence="3" key="1">
    <citation type="journal article" date="2019" name="Int. J. Syst. Evol. Microbiol.">
        <title>The Global Catalogue of Microorganisms (GCM) 10K type strain sequencing project: providing services to taxonomists for standard genome sequencing and annotation.</title>
        <authorList>
            <consortium name="The Broad Institute Genomics Platform"/>
            <consortium name="The Broad Institute Genome Sequencing Center for Infectious Disease"/>
            <person name="Wu L."/>
            <person name="Ma J."/>
        </authorList>
    </citation>
    <scope>NUCLEOTIDE SEQUENCE [LARGE SCALE GENOMIC DNA]</scope>
    <source>
        <strain evidence="3">CCUG 64793</strain>
    </source>
</reference>
<dbReference type="RefSeq" id="WP_380744448.1">
    <property type="nucleotide sequence ID" value="NZ_JBHTLI010000001.1"/>
</dbReference>
<keyword evidence="1" id="KW-0812">Transmembrane</keyword>
<dbReference type="EMBL" id="JBHTLI010000001">
    <property type="protein sequence ID" value="MFD1095586.1"/>
    <property type="molecule type" value="Genomic_DNA"/>
</dbReference>
<organism evidence="2 3">
    <name type="scientific">Salegentibacter chungangensis</name>
    <dbReference type="NCBI Taxonomy" id="1335724"/>
    <lineage>
        <taxon>Bacteria</taxon>
        <taxon>Pseudomonadati</taxon>
        <taxon>Bacteroidota</taxon>
        <taxon>Flavobacteriia</taxon>
        <taxon>Flavobacteriales</taxon>
        <taxon>Flavobacteriaceae</taxon>
        <taxon>Salegentibacter</taxon>
    </lineage>
</organism>
<feature type="transmembrane region" description="Helical" evidence="1">
    <location>
        <begin position="173"/>
        <end position="197"/>
    </location>
</feature>
<dbReference type="Pfam" id="PF14329">
    <property type="entry name" value="DUF4386"/>
    <property type="match status" value="1"/>
</dbReference>
<keyword evidence="1" id="KW-0472">Membrane</keyword>
<accession>A0ABW3NT57</accession>
<evidence type="ECO:0000256" key="1">
    <source>
        <dbReference type="SAM" id="Phobius"/>
    </source>
</evidence>
<feature type="transmembrane region" description="Helical" evidence="1">
    <location>
        <begin position="12"/>
        <end position="33"/>
    </location>
</feature>
<evidence type="ECO:0000313" key="3">
    <source>
        <dbReference type="Proteomes" id="UP001597131"/>
    </source>
</evidence>